<dbReference type="RefSeq" id="WP_186924739.1">
    <property type="nucleotide sequence ID" value="NZ_JACOFW010000049.1"/>
</dbReference>
<gene>
    <name evidence="1" type="ORF">H8K52_20310</name>
</gene>
<dbReference type="EMBL" id="JACOFW010000049">
    <property type="protein sequence ID" value="MBC3809683.1"/>
    <property type="molecule type" value="Genomic_DNA"/>
</dbReference>
<organism evidence="1 2">
    <name type="scientific">Undibacterium seohonense</name>
    <dbReference type="NCBI Taxonomy" id="1344950"/>
    <lineage>
        <taxon>Bacteria</taxon>
        <taxon>Pseudomonadati</taxon>
        <taxon>Pseudomonadota</taxon>
        <taxon>Betaproteobacteria</taxon>
        <taxon>Burkholderiales</taxon>
        <taxon>Oxalobacteraceae</taxon>
        <taxon>Undibacterium</taxon>
    </lineage>
</organism>
<sequence>MDKINTMSFQNASDESHIVTVLGMDLAKDIFALHGVNAAGDASQNAR</sequence>
<protein>
    <recommendedName>
        <fullName evidence="3">Transposase</fullName>
    </recommendedName>
</protein>
<accession>A0ABR6XAF6</accession>
<dbReference type="Proteomes" id="UP000648257">
    <property type="component" value="Unassembled WGS sequence"/>
</dbReference>
<evidence type="ECO:0008006" key="3">
    <source>
        <dbReference type="Google" id="ProtNLM"/>
    </source>
</evidence>
<comment type="caution">
    <text evidence="1">The sequence shown here is derived from an EMBL/GenBank/DDBJ whole genome shotgun (WGS) entry which is preliminary data.</text>
</comment>
<proteinExistence type="predicted"/>
<evidence type="ECO:0000313" key="1">
    <source>
        <dbReference type="EMBL" id="MBC3809683.1"/>
    </source>
</evidence>
<keyword evidence="2" id="KW-1185">Reference proteome</keyword>
<reference evidence="1 2" key="1">
    <citation type="submission" date="2020-08" db="EMBL/GenBank/DDBJ databases">
        <title>Novel species isolated from subtropical streams in China.</title>
        <authorList>
            <person name="Lu H."/>
        </authorList>
    </citation>
    <scope>NUCLEOTIDE SEQUENCE [LARGE SCALE GENOMIC DNA]</scope>
    <source>
        <strain evidence="1 2">KACC 16656</strain>
    </source>
</reference>
<evidence type="ECO:0000313" key="2">
    <source>
        <dbReference type="Proteomes" id="UP000648257"/>
    </source>
</evidence>
<name>A0ABR6XAF6_9BURK</name>